<dbReference type="AlphaFoldDB" id="A0A9P6GNR0"/>
<protein>
    <recommendedName>
        <fullName evidence="5">RING-type domain-containing protein</fullName>
    </recommendedName>
</protein>
<dbReference type="OrthoDB" id="8062037at2759"/>
<dbReference type="InterPro" id="IPR001841">
    <property type="entry name" value="Znf_RING"/>
</dbReference>
<dbReference type="InterPro" id="IPR013083">
    <property type="entry name" value="Znf_RING/FYVE/PHD"/>
</dbReference>
<dbReference type="GO" id="GO:0016567">
    <property type="term" value="P:protein ubiquitination"/>
    <property type="evidence" value="ECO:0007669"/>
    <property type="project" value="TreeGrafter"/>
</dbReference>
<dbReference type="GO" id="GO:0008270">
    <property type="term" value="F:zinc ion binding"/>
    <property type="evidence" value="ECO:0007669"/>
    <property type="project" value="UniProtKB-KW"/>
</dbReference>
<keyword evidence="2 4" id="KW-0863">Zinc-finger</keyword>
<dbReference type="InterPro" id="IPR027370">
    <property type="entry name" value="Znf-RING_euk"/>
</dbReference>
<evidence type="ECO:0000313" key="7">
    <source>
        <dbReference type="Proteomes" id="UP000756921"/>
    </source>
</evidence>
<dbReference type="GO" id="GO:0061630">
    <property type="term" value="F:ubiquitin protein ligase activity"/>
    <property type="evidence" value="ECO:0007669"/>
    <property type="project" value="TreeGrafter"/>
</dbReference>
<dbReference type="SMART" id="SM00184">
    <property type="entry name" value="RING"/>
    <property type="match status" value="1"/>
</dbReference>
<dbReference type="SUPFAM" id="SSF57850">
    <property type="entry name" value="RING/U-box"/>
    <property type="match status" value="1"/>
</dbReference>
<evidence type="ECO:0000256" key="1">
    <source>
        <dbReference type="ARBA" id="ARBA00022723"/>
    </source>
</evidence>
<gene>
    <name evidence="6" type="ORF">PMIN01_01681</name>
</gene>
<name>A0A9P6GNR0_9PLEO</name>
<evidence type="ECO:0000259" key="5">
    <source>
        <dbReference type="PROSITE" id="PS50089"/>
    </source>
</evidence>
<keyword evidence="7" id="KW-1185">Reference proteome</keyword>
<comment type="caution">
    <text evidence="6">The sequence shown here is derived from an EMBL/GenBank/DDBJ whole genome shotgun (WGS) entry which is preliminary data.</text>
</comment>
<dbReference type="Proteomes" id="UP000756921">
    <property type="component" value="Unassembled WGS sequence"/>
</dbReference>
<proteinExistence type="predicted"/>
<evidence type="ECO:0000256" key="4">
    <source>
        <dbReference type="PROSITE-ProRule" id="PRU00175"/>
    </source>
</evidence>
<keyword evidence="3" id="KW-0862">Zinc</keyword>
<evidence type="ECO:0000256" key="2">
    <source>
        <dbReference type="ARBA" id="ARBA00022771"/>
    </source>
</evidence>
<reference evidence="6" key="1">
    <citation type="journal article" date="2020" name="Mol. Plant Microbe Interact.">
        <title>Genome Sequence of the Biocontrol Agent Coniothyrium minitans strain Conio (IMI 134523).</title>
        <authorList>
            <person name="Patel D."/>
            <person name="Shittu T.A."/>
            <person name="Baroncelli R."/>
            <person name="Muthumeenakshi S."/>
            <person name="Osborne T.H."/>
            <person name="Janganan T.K."/>
            <person name="Sreenivasaprasad S."/>
        </authorList>
    </citation>
    <scope>NUCLEOTIDE SEQUENCE</scope>
    <source>
        <strain evidence="6">Conio</strain>
    </source>
</reference>
<dbReference type="PROSITE" id="PS50089">
    <property type="entry name" value="ZF_RING_2"/>
    <property type="match status" value="1"/>
</dbReference>
<sequence>MYSSTWIEHDIPALSAFYEHEIRSTPKPGDACCPICLCHYDGDEDVVYIPCKHTFHRQCIVTWFKSQLFAQISARGPDEQIRGSCPCCRRVLFDATGLSASHIFANTWVQTLYGLEGTIFQNAGRSALRRITAEANGELTLALVEDIVHKMIDQHRDYRNIAMSLGVLKQAYTSLSVPVAVHQYQVNVATADYAYANHAIRGDIASLRITVIQQIPDSASVYQQALEWAPVVDRIFEYWQASCYPRCNYITVPALHRVIICACLVLRAAEMGHSNTVAFAQLLARGECLMLEVQQQLDNGSLSEAHTIEYHRVLDYTDDGRAGPCCSRDPCLYWMSNTERIFWITNLRQRTRGRKLVRLNAS</sequence>
<feature type="domain" description="RING-type" evidence="5">
    <location>
        <begin position="33"/>
        <end position="89"/>
    </location>
</feature>
<dbReference type="Gene3D" id="3.30.40.10">
    <property type="entry name" value="Zinc/RING finger domain, C3HC4 (zinc finger)"/>
    <property type="match status" value="1"/>
</dbReference>
<evidence type="ECO:0000313" key="6">
    <source>
        <dbReference type="EMBL" id="KAF9739047.1"/>
    </source>
</evidence>
<dbReference type="PANTHER" id="PTHR45969">
    <property type="entry name" value="RING ZINC FINGER PROTEIN-RELATED"/>
    <property type="match status" value="1"/>
</dbReference>
<dbReference type="EMBL" id="WJXW01000002">
    <property type="protein sequence ID" value="KAF9739047.1"/>
    <property type="molecule type" value="Genomic_DNA"/>
</dbReference>
<dbReference type="Pfam" id="PF13445">
    <property type="entry name" value="zf-RING_UBOX"/>
    <property type="match status" value="1"/>
</dbReference>
<organism evidence="6 7">
    <name type="scientific">Paraphaeosphaeria minitans</name>
    <dbReference type="NCBI Taxonomy" id="565426"/>
    <lineage>
        <taxon>Eukaryota</taxon>
        <taxon>Fungi</taxon>
        <taxon>Dikarya</taxon>
        <taxon>Ascomycota</taxon>
        <taxon>Pezizomycotina</taxon>
        <taxon>Dothideomycetes</taxon>
        <taxon>Pleosporomycetidae</taxon>
        <taxon>Pleosporales</taxon>
        <taxon>Massarineae</taxon>
        <taxon>Didymosphaeriaceae</taxon>
        <taxon>Paraphaeosphaeria</taxon>
    </lineage>
</organism>
<dbReference type="SMART" id="SM01197">
    <property type="entry name" value="FANCL_C"/>
    <property type="match status" value="1"/>
</dbReference>
<keyword evidence="1" id="KW-0479">Metal-binding</keyword>
<dbReference type="PANTHER" id="PTHR45969:SF69">
    <property type="entry name" value="FINGER DOMAIN PROTEIN, PUTATIVE (AFU_ORTHOLOGUE AFUA_3G12190)-RELATED"/>
    <property type="match status" value="1"/>
</dbReference>
<evidence type="ECO:0000256" key="3">
    <source>
        <dbReference type="ARBA" id="ARBA00022833"/>
    </source>
</evidence>
<accession>A0A9P6GNR0</accession>